<dbReference type="GO" id="GO:0003700">
    <property type="term" value="F:DNA-binding transcription factor activity"/>
    <property type="evidence" value="ECO:0007669"/>
    <property type="project" value="InterPro"/>
</dbReference>
<dbReference type="EMBL" id="CP001699">
    <property type="protein sequence ID" value="ACU61880.1"/>
    <property type="molecule type" value="Genomic_DNA"/>
</dbReference>
<reference evidence="7" key="1">
    <citation type="submission" date="2009-08" db="EMBL/GenBank/DDBJ databases">
        <title>The complete genome of Chitinophaga pinensis DSM 2588.</title>
        <authorList>
            <consortium name="US DOE Joint Genome Institute (JGI-PGF)"/>
            <person name="Lucas S."/>
            <person name="Copeland A."/>
            <person name="Lapidus A."/>
            <person name="Glavina del Rio T."/>
            <person name="Dalin E."/>
            <person name="Tice H."/>
            <person name="Bruce D."/>
            <person name="Goodwin L."/>
            <person name="Pitluck S."/>
            <person name="Kyrpides N."/>
            <person name="Mavromatis K."/>
            <person name="Ivanova N."/>
            <person name="Mikhailova N."/>
            <person name="Sims D."/>
            <person name="Meinche L."/>
            <person name="Brettin T."/>
            <person name="Detter J.C."/>
            <person name="Han C."/>
            <person name="Larimer F."/>
            <person name="Land M."/>
            <person name="Hauser L."/>
            <person name="Markowitz V."/>
            <person name="Cheng J.-F."/>
            <person name="Hugenholtz P."/>
            <person name="Woyke T."/>
            <person name="Wu D."/>
            <person name="Spring S."/>
            <person name="Klenk H.-P."/>
            <person name="Eisen J.A."/>
        </authorList>
    </citation>
    <scope>NUCLEOTIDE SEQUENCE [LARGE SCALE GENOMIC DNA]</scope>
    <source>
        <strain evidence="7">ATCC 43595 / DSM 2588 / LMG 13176 / NBRC 15968 / NCIMB 11800 / UQM 2034</strain>
    </source>
</reference>
<dbReference type="OrthoDB" id="9803735at2"/>
<protein>
    <submittedName>
        <fullName evidence="6">Transcriptional regulator, LysR family</fullName>
    </submittedName>
</protein>
<dbReference type="PANTHER" id="PTHR30419:SF28">
    <property type="entry name" value="HTH-TYPE TRANSCRIPTIONAL REGULATOR BSDA"/>
    <property type="match status" value="1"/>
</dbReference>
<dbReference type="KEGG" id="cpi:Cpin_4436"/>
<evidence type="ECO:0000256" key="1">
    <source>
        <dbReference type="ARBA" id="ARBA00009437"/>
    </source>
</evidence>
<dbReference type="FunFam" id="1.10.10.10:FF:000001">
    <property type="entry name" value="LysR family transcriptional regulator"/>
    <property type="match status" value="1"/>
</dbReference>
<comment type="similarity">
    <text evidence="1">Belongs to the LysR transcriptional regulatory family.</text>
</comment>
<dbReference type="Gene3D" id="1.10.10.10">
    <property type="entry name" value="Winged helix-like DNA-binding domain superfamily/Winged helix DNA-binding domain"/>
    <property type="match status" value="1"/>
</dbReference>
<evidence type="ECO:0000256" key="4">
    <source>
        <dbReference type="ARBA" id="ARBA00023163"/>
    </source>
</evidence>
<dbReference type="PROSITE" id="PS50931">
    <property type="entry name" value="HTH_LYSR"/>
    <property type="match status" value="1"/>
</dbReference>
<dbReference type="GO" id="GO:0005829">
    <property type="term" value="C:cytosol"/>
    <property type="evidence" value="ECO:0007669"/>
    <property type="project" value="TreeGrafter"/>
</dbReference>
<feature type="domain" description="HTH lysR-type" evidence="5">
    <location>
        <begin position="1"/>
        <end position="58"/>
    </location>
</feature>
<dbReference type="Pfam" id="PF03466">
    <property type="entry name" value="LysR_substrate"/>
    <property type="match status" value="1"/>
</dbReference>
<dbReference type="Pfam" id="PF00126">
    <property type="entry name" value="HTH_1"/>
    <property type="match status" value="1"/>
</dbReference>
<dbReference type="SUPFAM" id="SSF53850">
    <property type="entry name" value="Periplasmic binding protein-like II"/>
    <property type="match status" value="1"/>
</dbReference>
<reference evidence="6 7" key="2">
    <citation type="journal article" date="2010" name="Stand. Genomic Sci.">
        <title>Complete genome sequence of Chitinophaga pinensis type strain (UQM 2034).</title>
        <authorList>
            <person name="Glavina Del Rio T."/>
            <person name="Abt B."/>
            <person name="Spring S."/>
            <person name="Lapidus A."/>
            <person name="Nolan M."/>
            <person name="Tice H."/>
            <person name="Copeland A."/>
            <person name="Cheng J.F."/>
            <person name="Chen F."/>
            <person name="Bruce D."/>
            <person name="Goodwin L."/>
            <person name="Pitluck S."/>
            <person name="Ivanova N."/>
            <person name="Mavromatis K."/>
            <person name="Mikhailova N."/>
            <person name="Pati A."/>
            <person name="Chen A."/>
            <person name="Palaniappan K."/>
            <person name="Land M."/>
            <person name="Hauser L."/>
            <person name="Chang Y.J."/>
            <person name="Jeffries C.D."/>
            <person name="Chain P."/>
            <person name="Saunders E."/>
            <person name="Detter J.C."/>
            <person name="Brettin T."/>
            <person name="Rohde M."/>
            <person name="Goker M."/>
            <person name="Bristow J."/>
            <person name="Eisen J.A."/>
            <person name="Markowitz V."/>
            <person name="Hugenholtz P."/>
            <person name="Kyrpides N.C."/>
            <person name="Klenk H.P."/>
            <person name="Lucas S."/>
        </authorList>
    </citation>
    <scope>NUCLEOTIDE SEQUENCE [LARGE SCALE GENOMIC DNA]</scope>
    <source>
        <strain evidence="7">ATCC 43595 / DSM 2588 / LMG 13176 / NBRC 15968 / NCIMB 11800 / UQM 2034</strain>
    </source>
</reference>
<proteinExistence type="inferred from homology"/>
<dbReference type="PRINTS" id="PR00039">
    <property type="entry name" value="HTHLYSR"/>
</dbReference>
<name>A0A979GYD2_CHIPD</name>
<accession>A0A979GYD2</accession>
<keyword evidence="4" id="KW-0804">Transcription</keyword>
<dbReference type="AlphaFoldDB" id="A0A979GYD2"/>
<evidence type="ECO:0000259" key="5">
    <source>
        <dbReference type="PROSITE" id="PS50931"/>
    </source>
</evidence>
<dbReference type="GO" id="GO:0003677">
    <property type="term" value="F:DNA binding"/>
    <property type="evidence" value="ECO:0007669"/>
    <property type="project" value="UniProtKB-KW"/>
</dbReference>
<keyword evidence="2" id="KW-0805">Transcription regulation</keyword>
<organism evidence="6 7">
    <name type="scientific">Chitinophaga pinensis (strain ATCC 43595 / DSM 2588 / LMG 13176 / NBRC 15968 / NCIMB 11800 / UQM 2034)</name>
    <dbReference type="NCBI Taxonomy" id="485918"/>
    <lineage>
        <taxon>Bacteria</taxon>
        <taxon>Pseudomonadati</taxon>
        <taxon>Bacteroidota</taxon>
        <taxon>Chitinophagia</taxon>
        <taxon>Chitinophagales</taxon>
        <taxon>Chitinophagaceae</taxon>
        <taxon>Chitinophaga</taxon>
    </lineage>
</organism>
<keyword evidence="3" id="KW-0238">DNA-binding</keyword>
<dbReference type="InterPro" id="IPR000847">
    <property type="entry name" value="LysR_HTH_N"/>
</dbReference>
<dbReference type="Proteomes" id="UP000002215">
    <property type="component" value="Chromosome"/>
</dbReference>
<evidence type="ECO:0000313" key="6">
    <source>
        <dbReference type="EMBL" id="ACU61880.1"/>
    </source>
</evidence>
<dbReference type="Gene3D" id="3.40.190.290">
    <property type="match status" value="1"/>
</dbReference>
<dbReference type="InterPro" id="IPR036390">
    <property type="entry name" value="WH_DNA-bd_sf"/>
</dbReference>
<dbReference type="InterPro" id="IPR005119">
    <property type="entry name" value="LysR_subst-bd"/>
</dbReference>
<evidence type="ECO:0000256" key="3">
    <source>
        <dbReference type="ARBA" id="ARBA00023125"/>
    </source>
</evidence>
<sequence length="288" mass="32430">MELRQLRYFLKAKELMNFTEAAHSLHISQSTLSQQIKQLEDELHTPLFNRIGNRIVLTEAGALFADYASLSIKKANDGLALIQDLNALSTGTISVGVSYGLRNIFTQALVRFTTEFPQLKVRVIYGVSDHLIEMLDHFELDMILIFKDFIPTSQFKSEELFSTPMRMITAAKSALARKTAVTLREIADLPLVLATQGYNTSHFVGQMFKGLDPEFSIEVNDILTMLDLVKTGNWHTVHIETIISGNDVVAIPIKDKNVIRTATIISLKDAYEKNAMKKLRAMLKEVKI</sequence>
<dbReference type="InterPro" id="IPR050950">
    <property type="entry name" value="HTH-type_LysR_regulators"/>
</dbReference>
<dbReference type="CDD" id="cd05466">
    <property type="entry name" value="PBP2_LTTR_substrate"/>
    <property type="match status" value="1"/>
</dbReference>
<dbReference type="InterPro" id="IPR036388">
    <property type="entry name" value="WH-like_DNA-bd_sf"/>
</dbReference>
<dbReference type="SUPFAM" id="SSF46785">
    <property type="entry name" value="Winged helix' DNA-binding domain"/>
    <property type="match status" value="1"/>
</dbReference>
<dbReference type="RefSeq" id="WP_012792048.1">
    <property type="nucleotide sequence ID" value="NC_013132.1"/>
</dbReference>
<evidence type="ECO:0000256" key="2">
    <source>
        <dbReference type="ARBA" id="ARBA00023015"/>
    </source>
</evidence>
<dbReference type="PANTHER" id="PTHR30419">
    <property type="entry name" value="HTH-TYPE TRANSCRIPTIONAL REGULATOR YBHD"/>
    <property type="match status" value="1"/>
</dbReference>
<gene>
    <name evidence="6" type="ordered locus">Cpin_4436</name>
</gene>
<evidence type="ECO:0000313" key="7">
    <source>
        <dbReference type="Proteomes" id="UP000002215"/>
    </source>
</evidence>